<keyword evidence="2" id="KW-1185">Reference proteome</keyword>
<dbReference type="InterPro" id="IPR046600">
    <property type="entry name" value="DUF6659"/>
</dbReference>
<evidence type="ECO:0000313" key="2">
    <source>
        <dbReference type="Proteomes" id="UP000028059"/>
    </source>
</evidence>
<evidence type="ECO:0008006" key="3">
    <source>
        <dbReference type="Google" id="ProtNLM"/>
    </source>
</evidence>
<proteinExistence type="predicted"/>
<dbReference type="EMBL" id="JOKN01000002">
    <property type="protein sequence ID" value="KEQ57237.1"/>
    <property type="molecule type" value="Genomic_DNA"/>
</dbReference>
<gene>
    <name evidence="1" type="ORF">AAA799N04_00187</name>
</gene>
<evidence type="ECO:0000313" key="1">
    <source>
        <dbReference type="EMBL" id="KEQ57237.1"/>
    </source>
</evidence>
<dbReference type="PATRIC" id="fig|1502293.3.peg.173"/>
<dbReference type="Pfam" id="PF20364">
    <property type="entry name" value="DUF6659"/>
    <property type="match status" value="1"/>
</dbReference>
<organism evidence="1 2">
    <name type="scientific">Marine Group I thaumarchaeote SCGC AAA799-N04</name>
    <dbReference type="NCBI Taxonomy" id="1502293"/>
    <lineage>
        <taxon>Archaea</taxon>
        <taxon>Nitrososphaerota</taxon>
        <taxon>Marine Group I</taxon>
    </lineage>
</organism>
<dbReference type="Proteomes" id="UP000028059">
    <property type="component" value="Unassembled WGS sequence"/>
</dbReference>
<protein>
    <recommendedName>
        <fullName evidence="3">Roadblock/LAMTOR2 domain-containing protein</fullName>
    </recommendedName>
</protein>
<accession>A0A081RPW4</accession>
<reference evidence="1 2" key="1">
    <citation type="submission" date="2014-06" db="EMBL/GenBank/DDBJ databases">
        <authorList>
            <person name="Ngugi D.K."/>
            <person name="Blom J."/>
            <person name="Alam I."/>
            <person name="Rashid M."/>
            <person name="Ba Alawi W."/>
            <person name="Zhang G."/>
            <person name="Hikmawan T."/>
            <person name="Guan Y."/>
            <person name="Antunes A."/>
            <person name="Siam R."/>
            <person name="ElDorry H."/>
            <person name="Bajic V."/>
            <person name="Stingl U."/>
        </authorList>
    </citation>
    <scope>NUCLEOTIDE SEQUENCE [LARGE SCALE GENOMIC DNA]</scope>
    <source>
        <strain evidence="1">SCGC AAA799-N04</strain>
    </source>
</reference>
<name>A0A081RPW4_9ARCH</name>
<dbReference type="AlphaFoldDB" id="A0A081RPW4"/>
<sequence length="121" mass="13609">MSGKIYDYSKICDSIKDVDPKIRFAGVINERGRLVAGGMKPNVEPLESEKDDEMIFMELALRVKMRREFDKQLGTVNFALASRERALAISVPINEDILYVAAEPDSDYGTLPKKILEIVNS</sequence>
<comment type="caution">
    <text evidence="1">The sequence shown here is derived from an EMBL/GenBank/DDBJ whole genome shotgun (WGS) entry which is preliminary data.</text>
</comment>